<reference evidence="1 2" key="1">
    <citation type="journal article" date="2010" name="BMC Genomics">
        <title>Comparative genomics and proteomics of Helicobacter mustelae, an ulcerogenic and carcinogenic gastric pathogen.</title>
        <authorList>
            <person name="O'Toole P.W."/>
            <person name="Snelling W.J."/>
            <person name="Canchaya C."/>
            <person name="Forde B.M."/>
            <person name="Hardie K.R."/>
            <person name="Josenhans C."/>
            <person name="Graham R.L.J."/>
            <person name="McMullan G."/>
            <person name="Parkhill J."/>
            <person name="Belda E."/>
            <person name="Bentley S.D."/>
        </authorList>
    </citation>
    <scope>NUCLEOTIDE SEQUENCE [LARGE SCALE GENOMIC DNA]</scope>
    <source>
        <strain evidence="2">ATCC 43772 / LMG 18044 / NCTC 12198 / 12198</strain>
    </source>
</reference>
<dbReference type="Proteomes" id="UP000001522">
    <property type="component" value="Chromosome"/>
</dbReference>
<protein>
    <submittedName>
        <fullName evidence="1">Uncharacterized protein</fullName>
    </submittedName>
</protein>
<dbReference type="AlphaFoldDB" id="D3UJC1"/>
<evidence type="ECO:0000313" key="2">
    <source>
        <dbReference type="Proteomes" id="UP000001522"/>
    </source>
</evidence>
<proteinExistence type="predicted"/>
<gene>
    <name evidence="1" type="ordered locus">HMU13420</name>
</gene>
<dbReference type="STRING" id="679897.HMU13420"/>
<dbReference type="RefSeq" id="WP_013023663.1">
    <property type="nucleotide sequence ID" value="NC_013949.1"/>
</dbReference>
<sequence length="104" mass="12540">MRAHRLEGSKDCIVCRGKFKDYEAFLEFKSHFDEILKACDKQNPLVLVFDHCFPLENYFFGFLLKLRENDQWNIKIVTDDFRLIKSFEELHLSDKFEVLFKEVL</sequence>
<organism evidence="1 2">
    <name type="scientific">Helicobacter mustelae (strain ATCC 43772 / CCUG 25715 / CIP 103759 / LMG 18044 / NCTC 12198 / R85-136P)</name>
    <name type="common">Campylobacter mustelae</name>
    <dbReference type="NCBI Taxonomy" id="679897"/>
    <lineage>
        <taxon>Bacteria</taxon>
        <taxon>Pseudomonadati</taxon>
        <taxon>Campylobacterota</taxon>
        <taxon>Epsilonproteobacteria</taxon>
        <taxon>Campylobacterales</taxon>
        <taxon>Helicobacteraceae</taxon>
        <taxon>Helicobacter</taxon>
    </lineage>
</organism>
<dbReference type="KEGG" id="hms:HMU13420"/>
<dbReference type="HOGENOM" id="CLU_2219476_0_0_7"/>
<accession>D3UJC1</accession>
<keyword evidence="2" id="KW-1185">Reference proteome</keyword>
<name>D3UJC1_HELM1</name>
<evidence type="ECO:0000313" key="1">
    <source>
        <dbReference type="EMBL" id="CBG40596.1"/>
    </source>
</evidence>
<dbReference type="EMBL" id="FN555004">
    <property type="protein sequence ID" value="CBG40596.1"/>
    <property type="molecule type" value="Genomic_DNA"/>
</dbReference>